<comment type="subcellular location">
    <subcellularLocation>
        <location evidence="3">Nucleus</location>
    </subcellularLocation>
</comment>
<dbReference type="AlphaFoldDB" id="A0A8S3YIN4"/>
<dbReference type="GO" id="GO:0005634">
    <property type="term" value="C:nucleus"/>
    <property type="evidence" value="ECO:0007669"/>
    <property type="project" value="UniProtKB-SubCell"/>
</dbReference>
<evidence type="ECO:0000259" key="5">
    <source>
        <dbReference type="PROSITE" id="PS50039"/>
    </source>
</evidence>
<evidence type="ECO:0000256" key="1">
    <source>
        <dbReference type="ARBA" id="ARBA00023125"/>
    </source>
</evidence>
<dbReference type="GO" id="GO:0009653">
    <property type="term" value="P:anatomical structure morphogenesis"/>
    <property type="evidence" value="ECO:0007669"/>
    <property type="project" value="TreeGrafter"/>
</dbReference>
<dbReference type="PROSITE" id="PS50039">
    <property type="entry name" value="FORK_HEAD_3"/>
    <property type="match status" value="1"/>
</dbReference>
<dbReference type="InterPro" id="IPR050211">
    <property type="entry name" value="FOX_domain-containing"/>
</dbReference>
<evidence type="ECO:0000256" key="2">
    <source>
        <dbReference type="ARBA" id="ARBA00023242"/>
    </source>
</evidence>
<keyword evidence="2 3" id="KW-0539">Nucleus</keyword>
<gene>
    <name evidence="6" type="ORF">CUNI_LOCUS943</name>
</gene>
<dbReference type="InterPro" id="IPR036388">
    <property type="entry name" value="WH-like_DNA-bd_sf"/>
</dbReference>
<comment type="caution">
    <text evidence="6">The sequence shown here is derived from an EMBL/GenBank/DDBJ whole genome shotgun (WGS) entry which is preliminary data.</text>
</comment>
<dbReference type="PROSITE" id="PS00658">
    <property type="entry name" value="FORK_HEAD_2"/>
    <property type="match status" value="1"/>
</dbReference>
<organism evidence="6 7">
    <name type="scientific">Candidula unifasciata</name>
    <dbReference type="NCBI Taxonomy" id="100452"/>
    <lineage>
        <taxon>Eukaryota</taxon>
        <taxon>Metazoa</taxon>
        <taxon>Spiralia</taxon>
        <taxon>Lophotrochozoa</taxon>
        <taxon>Mollusca</taxon>
        <taxon>Gastropoda</taxon>
        <taxon>Heterobranchia</taxon>
        <taxon>Euthyneura</taxon>
        <taxon>Panpulmonata</taxon>
        <taxon>Eupulmonata</taxon>
        <taxon>Stylommatophora</taxon>
        <taxon>Helicina</taxon>
        <taxon>Helicoidea</taxon>
        <taxon>Geomitridae</taxon>
        <taxon>Candidula</taxon>
    </lineage>
</organism>
<dbReference type="CDD" id="cd20035">
    <property type="entry name" value="FH_FOXQ2-like"/>
    <property type="match status" value="1"/>
</dbReference>
<proteinExistence type="predicted"/>
<evidence type="ECO:0000256" key="3">
    <source>
        <dbReference type="PROSITE-ProRule" id="PRU00089"/>
    </source>
</evidence>
<dbReference type="SMART" id="SM00339">
    <property type="entry name" value="FH"/>
    <property type="match status" value="1"/>
</dbReference>
<evidence type="ECO:0000256" key="4">
    <source>
        <dbReference type="SAM" id="MobiDB-lite"/>
    </source>
</evidence>
<reference evidence="6" key="1">
    <citation type="submission" date="2021-04" db="EMBL/GenBank/DDBJ databases">
        <authorList>
            <consortium name="Molecular Ecology Group"/>
        </authorList>
    </citation>
    <scope>NUCLEOTIDE SEQUENCE</scope>
</reference>
<sequence length="725" mass="82621">MCAPSQGAMLPYGLKVPSPYFPFGPNGGLTQVHLSALDFQRSQINDYNVRVQLGLRNYQNSVGLSSFQAYFNDPYTQAYFYKHDPRARFVQEEPKPSHSYIGLIGMAILNSKEKKLVLSDIYQWILDNYPYFRTRGPGWRNSIRHNLSLNDCFIKSGRSANGKGHYWAVHPANVEDFERGDFRRRRAQRKVRRHMGLSVPDDDDSPTPSPTQSWTHNDVTQDSDVGHIDPLAIPNDHAVRPVQSRPDADHMVISHSNPTYGPVPGQPRKPSRKRLFDMASLLAPDDDDDEDKNGVQESHKQQMHSQQIHASGFTFHPIQEQKPQDNTDSLHDKNIDKIESNFIHEPVANINCDKKKDTHFFSDDENENDEIQVTSGEESPSEEQDSDYFTGRILLTSDKFKNDNNCAIASQIRTETGAMETSRHSSSPHETTQKNENALDLSSPIQFANEKKLTNSPCTPEVHKNMECQLFENTLVLKNDAACFKEHNVKSDEAQLKTQNNCDKCNGHRRSEMAHELHGRSSTCNNCEQTRHKKSDSVMGKVSYRDKYELRDENILSRINGSFDNARSLTDKMHYYRSELQGARRTHHQSTGESQFVTMDSGASENERSVDVEATGRTPENLVFVSEAARIPSDHLLWADMAKNSLPRDRLSAFSSLGIRHQAVYSPFQLRNFHHTSQRMLPGSYAYESQYNRSYALHTGNFVIDAYNLAEEWGQWRSQGGPHQQ</sequence>
<dbReference type="InterPro" id="IPR047519">
    <property type="entry name" value="FH_FOXQ2-like"/>
</dbReference>
<feature type="domain" description="Fork-head" evidence="5">
    <location>
        <begin position="95"/>
        <end position="187"/>
    </location>
</feature>
<dbReference type="PANTHER" id="PTHR11829:SF343">
    <property type="entry name" value="FORK-HEAD DOMAIN-CONTAINING PROTEIN"/>
    <property type="match status" value="1"/>
</dbReference>
<protein>
    <recommendedName>
        <fullName evidence="5">Fork-head domain-containing protein</fullName>
    </recommendedName>
</protein>
<dbReference type="InterPro" id="IPR001766">
    <property type="entry name" value="Fork_head_dom"/>
</dbReference>
<name>A0A8S3YIN4_9EUPU</name>
<feature type="region of interest" description="Disordered" evidence="4">
    <location>
        <begin position="583"/>
        <end position="605"/>
    </location>
</feature>
<dbReference type="Proteomes" id="UP000678393">
    <property type="component" value="Unassembled WGS sequence"/>
</dbReference>
<dbReference type="InterPro" id="IPR030456">
    <property type="entry name" value="TF_fork_head_CS_2"/>
</dbReference>
<dbReference type="FunFam" id="1.10.10.10:FF:000352">
    <property type="entry name" value="Forkhead box Q2"/>
    <property type="match status" value="1"/>
</dbReference>
<dbReference type="OrthoDB" id="5954824at2759"/>
<keyword evidence="1 3" id="KW-0238">DNA-binding</keyword>
<feature type="region of interest" description="Disordered" evidence="4">
    <location>
        <begin position="249"/>
        <end position="271"/>
    </location>
</feature>
<feature type="compositionally biased region" description="Polar residues" evidence="4">
    <location>
        <begin position="589"/>
        <end position="604"/>
    </location>
</feature>
<evidence type="ECO:0000313" key="7">
    <source>
        <dbReference type="Proteomes" id="UP000678393"/>
    </source>
</evidence>
<feature type="DNA-binding region" description="Fork-head" evidence="3">
    <location>
        <begin position="95"/>
        <end position="187"/>
    </location>
</feature>
<dbReference type="Pfam" id="PF00250">
    <property type="entry name" value="Forkhead"/>
    <property type="match status" value="1"/>
</dbReference>
<feature type="compositionally biased region" description="Polar residues" evidence="4">
    <location>
        <begin position="212"/>
        <end position="223"/>
    </location>
</feature>
<evidence type="ECO:0000313" key="6">
    <source>
        <dbReference type="EMBL" id="CAG5115385.1"/>
    </source>
</evidence>
<dbReference type="InterPro" id="IPR036390">
    <property type="entry name" value="WH_DNA-bd_sf"/>
</dbReference>
<dbReference type="GO" id="GO:0030154">
    <property type="term" value="P:cell differentiation"/>
    <property type="evidence" value="ECO:0007669"/>
    <property type="project" value="TreeGrafter"/>
</dbReference>
<feature type="region of interest" description="Disordered" evidence="4">
    <location>
        <begin position="358"/>
        <end position="387"/>
    </location>
</feature>
<feature type="region of interest" description="Disordered" evidence="4">
    <location>
        <begin position="187"/>
        <end position="232"/>
    </location>
</feature>
<feature type="compositionally biased region" description="Polar residues" evidence="4">
    <location>
        <begin position="424"/>
        <end position="436"/>
    </location>
</feature>
<feature type="region of interest" description="Disordered" evidence="4">
    <location>
        <begin position="413"/>
        <end position="438"/>
    </location>
</feature>
<dbReference type="PANTHER" id="PTHR11829">
    <property type="entry name" value="FORKHEAD BOX PROTEIN"/>
    <property type="match status" value="1"/>
</dbReference>
<feature type="region of interest" description="Disordered" evidence="4">
    <location>
        <begin position="283"/>
        <end position="307"/>
    </location>
</feature>
<dbReference type="PRINTS" id="PR00053">
    <property type="entry name" value="FORKHEAD"/>
</dbReference>
<accession>A0A8S3YIN4</accession>
<dbReference type="GO" id="GO:0000978">
    <property type="term" value="F:RNA polymerase II cis-regulatory region sequence-specific DNA binding"/>
    <property type="evidence" value="ECO:0007669"/>
    <property type="project" value="TreeGrafter"/>
</dbReference>
<keyword evidence="7" id="KW-1185">Reference proteome</keyword>
<dbReference type="SUPFAM" id="SSF46785">
    <property type="entry name" value="Winged helix' DNA-binding domain"/>
    <property type="match status" value="1"/>
</dbReference>
<dbReference type="GO" id="GO:0000981">
    <property type="term" value="F:DNA-binding transcription factor activity, RNA polymerase II-specific"/>
    <property type="evidence" value="ECO:0007669"/>
    <property type="project" value="TreeGrafter"/>
</dbReference>
<dbReference type="EMBL" id="CAJHNH020000113">
    <property type="protein sequence ID" value="CAG5115385.1"/>
    <property type="molecule type" value="Genomic_DNA"/>
</dbReference>
<dbReference type="Gene3D" id="1.10.10.10">
    <property type="entry name" value="Winged helix-like DNA-binding domain superfamily/Winged helix DNA-binding domain"/>
    <property type="match status" value="1"/>
</dbReference>